<reference evidence="2" key="1">
    <citation type="submission" date="2016-07" db="EMBL/GenBank/DDBJ databases">
        <title>Multiple horizontal gene transfer events from other fungi enriched the ability of initially mycotrophic Trichoderma (Ascomycota) to feed on dead plant biomass.</title>
        <authorList>
            <consortium name="DOE Joint Genome Institute"/>
            <person name="Atanasova L."/>
            <person name="Chenthamara K."/>
            <person name="Zhang J."/>
            <person name="Grujic M."/>
            <person name="Henrissat B."/>
            <person name="Kuo A."/>
            <person name="Aerts A."/>
            <person name="Salamov A."/>
            <person name="Lipzen A."/>
            <person name="Labutti K."/>
            <person name="Barry K."/>
            <person name="Miao Y."/>
            <person name="Rahimi M.J."/>
            <person name="Shen Q."/>
            <person name="Grigoriev I.V."/>
            <person name="Kubicek C.P."/>
            <person name="Druzhinina I.S."/>
        </authorList>
    </citation>
    <scope>NUCLEOTIDE SEQUENCE [LARGE SCALE GENOMIC DNA]</scope>
    <source>
        <strain evidence="2">TUCIM 6016</strain>
    </source>
</reference>
<protein>
    <submittedName>
        <fullName evidence="1">Uncharacterized protein</fullName>
    </submittedName>
</protein>
<keyword evidence="2" id="KW-1185">Reference proteome</keyword>
<evidence type="ECO:0000313" key="1">
    <source>
        <dbReference type="EMBL" id="PTB68843.1"/>
    </source>
</evidence>
<dbReference type="EMBL" id="KZ680209">
    <property type="protein sequence ID" value="PTB68843.1"/>
    <property type="molecule type" value="Genomic_DNA"/>
</dbReference>
<dbReference type="RefSeq" id="XP_024752163.1">
    <property type="nucleotide sequence ID" value="XM_024896753.1"/>
</dbReference>
<organism evidence="1 2">
    <name type="scientific">Trichoderma citrinoviride</name>
    <dbReference type="NCBI Taxonomy" id="58853"/>
    <lineage>
        <taxon>Eukaryota</taxon>
        <taxon>Fungi</taxon>
        <taxon>Dikarya</taxon>
        <taxon>Ascomycota</taxon>
        <taxon>Pezizomycotina</taxon>
        <taxon>Sordariomycetes</taxon>
        <taxon>Hypocreomycetidae</taxon>
        <taxon>Hypocreales</taxon>
        <taxon>Hypocreaceae</taxon>
        <taxon>Trichoderma</taxon>
    </lineage>
</organism>
<feature type="non-terminal residue" evidence="1">
    <location>
        <position position="1"/>
    </location>
</feature>
<dbReference type="GeneID" id="36604871"/>
<gene>
    <name evidence="1" type="ORF">BBK36DRAFT_1192182</name>
</gene>
<sequence length="153" mass="15384">LLSLWLPGRGDACGCCRSAVSVRLCCACGADSGSGPGSGSLRCSGSGHGQVPGQLLAPQCYQEKDLGGVARGSRSTQDAGAAAAFRLGLSFWAYRRVLGPLGPGSDTAADADPGAANGAGGAAAEYFCRHEVLQYVASRRQGGTATWPLLPAL</sequence>
<feature type="non-terminal residue" evidence="1">
    <location>
        <position position="153"/>
    </location>
</feature>
<dbReference type="Proteomes" id="UP000241546">
    <property type="component" value="Unassembled WGS sequence"/>
</dbReference>
<name>A0A2T4BHP7_9HYPO</name>
<evidence type="ECO:0000313" key="2">
    <source>
        <dbReference type="Proteomes" id="UP000241546"/>
    </source>
</evidence>
<proteinExistence type="predicted"/>
<accession>A0A2T4BHP7</accession>
<dbReference type="AlphaFoldDB" id="A0A2T4BHP7"/>